<reference evidence="4" key="1">
    <citation type="submission" date="2021-11" db="EMBL/GenBank/DDBJ databases">
        <title>Purpureocillium_takamizusanense_genome.</title>
        <authorList>
            <person name="Nguyen N.-H."/>
        </authorList>
    </citation>
    <scope>NUCLEOTIDE SEQUENCE</scope>
    <source>
        <strain evidence="4">PT3</strain>
    </source>
</reference>
<dbReference type="AlphaFoldDB" id="A0A9Q8QN42"/>
<evidence type="ECO:0000256" key="2">
    <source>
        <dbReference type="SAM" id="MobiDB-lite"/>
    </source>
</evidence>
<sequence length="668" mass="76440">MSSMLRRRILGAAPALPACRVPRAFPPRRDVVAARPAITKRHVQSSGGPFKPLRPPSPDELGAPKAAKQYRRGRRWTRWAMITLAVGGTIYAVDRQVYASGFGRTLRTFGTTLLVAIDYKINFRPEPITAGSVPDLHTRNAERLFDLLRANGGLYLKIGQAIAMQSAVLPPEFQKMFSRMFDDAPQDEWKDVEKVIKQDFGKSVEEVFGVSFTGKPGMGVMERKARASASVAQVHWAKLPDGREVAIKIQKREIAKQIAWDLWAFRTVTWIYSKWFDLPFYSMVPYITERLELETDFEAEARNSETMRELVNSEKRLKGRVYIPTVYPEFTTRRVLTTEWIEGVRLWDKKGMTSKWLGGHGKGSPGAQSPLPAIDMDATRQQIRTKPSQEKIKPEREEWKGTRGRGGLGLSTKEVMTTMIDLFSAQIFKWGVVHCDPHPGNIFVRRLPNGRAELVLIDHGLYVYMSQKFRHQYGMFWKALMTFDNETIVKVTEAWGIKGADLFASATLMRPYEGGDSSTSDFMKDLDGTTSKERHYEMQERMKQGIRDMLSDEDKWPKELIFIGRNMRIVQGNNQYLGSPVNRVKMMGEWASRSLFEDPNLPLRQRLQNAWRHVLFKAVLTATDVAFYFFKVRQWLGIGGGMEDEMEKRMKDVAQDYGIELQHEVFEG</sequence>
<dbReference type="EMBL" id="CP086364">
    <property type="protein sequence ID" value="UNI24219.1"/>
    <property type="molecule type" value="Genomic_DNA"/>
</dbReference>
<dbReference type="InterPro" id="IPR011009">
    <property type="entry name" value="Kinase-like_dom_sf"/>
</dbReference>
<evidence type="ECO:0000313" key="5">
    <source>
        <dbReference type="Proteomes" id="UP000829364"/>
    </source>
</evidence>
<keyword evidence="5" id="KW-1185">Reference proteome</keyword>
<comment type="similarity">
    <text evidence="1">Belongs to the protein kinase superfamily. ADCK protein kinase family.</text>
</comment>
<proteinExistence type="inferred from homology"/>
<feature type="domain" description="ABC1 atypical kinase-like" evidence="3">
    <location>
        <begin position="180"/>
        <end position="491"/>
    </location>
</feature>
<evidence type="ECO:0000256" key="1">
    <source>
        <dbReference type="ARBA" id="ARBA00009670"/>
    </source>
</evidence>
<dbReference type="RefSeq" id="XP_047847700.1">
    <property type="nucleotide sequence ID" value="XM_047991688.1"/>
</dbReference>
<protein>
    <recommendedName>
        <fullName evidence="3">ABC1 atypical kinase-like domain-containing protein</fullName>
    </recommendedName>
</protein>
<dbReference type="InterPro" id="IPR051130">
    <property type="entry name" value="Mito_struct-func_regulator"/>
</dbReference>
<accession>A0A9Q8QN42</accession>
<feature type="compositionally biased region" description="Basic and acidic residues" evidence="2">
    <location>
        <begin position="387"/>
        <end position="401"/>
    </location>
</feature>
<dbReference type="PANTHER" id="PTHR43173">
    <property type="entry name" value="ABC1 FAMILY PROTEIN"/>
    <property type="match status" value="1"/>
</dbReference>
<dbReference type="SUPFAM" id="SSF56112">
    <property type="entry name" value="Protein kinase-like (PK-like)"/>
    <property type="match status" value="1"/>
</dbReference>
<feature type="region of interest" description="Disordered" evidence="2">
    <location>
        <begin position="41"/>
        <end position="67"/>
    </location>
</feature>
<evidence type="ECO:0000259" key="3">
    <source>
        <dbReference type="Pfam" id="PF03109"/>
    </source>
</evidence>
<organism evidence="4 5">
    <name type="scientific">Purpureocillium takamizusanense</name>
    <dbReference type="NCBI Taxonomy" id="2060973"/>
    <lineage>
        <taxon>Eukaryota</taxon>
        <taxon>Fungi</taxon>
        <taxon>Dikarya</taxon>
        <taxon>Ascomycota</taxon>
        <taxon>Pezizomycotina</taxon>
        <taxon>Sordariomycetes</taxon>
        <taxon>Hypocreomycetidae</taxon>
        <taxon>Hypocreales</taxon>
        <taxon>Ophiocordycipitaceae</taxon>
        <taxon>Purpureocillium</taxon>
    </lineage>
</organism>
<dbReference type="OrthoDB" id="427480at2759"/>
<gene>
    <name evidence="4" type="ORF">JDV02_009985</name>
</gene>
<dbReference type="Pfam" id="PF03109">
    <property type="entry name" value="ABC1"/>
    <property type="match status" value="1"/>
</dbReference>
<feature type="region of interest" description="Disordered" evidence="2">
    <location>
        <begin position="384"/>
        <end position="405"/>
    </location>
</feature>
<evidence type="ECO:0000313" key="4">
    <source>
        <dbReference type="EMBL" id="UNI24219.1"/>
    </source>
</evidence>
<dbReference type="Proteomes" id="UP000829364">
    <property type="component" value="Chromosome 11"/>
</dbReference>
<name>A0A9Q8QN42_9HYPO</name>
<dbReference type="CDD" id="cd13969">
    <property type="entry name" value="ADCK1-like"/>
    <property type="match status" value="1"/>
</dbReference>
<dbReference type="InterPro" id="IPR045307">
    <property type="entry name" value="ADCK1_dom"/>
</dbReference>
<dbReference type="PANTHER" id="PTHR43173:SF37">
    <property type="entry name" value="ABC1 FAMILY PROTEIN C10F6.14C"/>
    <property type="match status" value="1"/>
</dbReference>
<dbReference type="GeneID" id="72071930"/>
<dbReference type="InterPro" id="IPR004147">
    <property type="entry name" value="ABC1_dom"/>
</dbReference>
<dbReference type="KEGG" id="ptkz:JDV02_009985"/>